<accession>H0UMT6</accession>
<sequence length="187" mass="21111">MPIAVFFDFSCPYCYLAWSFLRKLGYPQISLDWVPWQILPEVPEEGVKRRWSNIPHLRALGEPAGATFADLSVVPNTRKAIASYLWAKSKGFGPKAQEVLFLSFFKEGLNISDPKVIGGQFAKAGLEDPSEAFEDQGVLLELDRNDKMAEEIGVEVVPSFVRDDTVLLSWDTSFTIQDLAEHTARWR</sequence>
<dbReference type="InterPro" id="IPR001853">
    <property type="entry name" value="DSBA-like_thioredoxin_dom"/>
</dbReference>
<dbReference type="STRING" id="926567.TheveDRAFT_0042"/>
<evidence type="ECO:0000313" key="2">
    <source>
        <dbReference type="EMBL" id="EHM09231.1"/>
    </source>
</evidence>
<dbReference type="Proteomes" id="UP000005730">
    <property type="component" value="Chromosome"/>
</dbReference>
<dbReference type="HOGENOM" id="CLU_069253_0_4_0"/>
<dbReference type="Pfam" id="PF01323">
    <property type="entry name" value="DSBA"/>
    <property type="match status" value="1"/>
</dbReference>
<dbReference type="GO" id="GO:0016853">
    <property type="term" value="F:isomerase activity"/>
    <property type="evidence" value="ECO:0007669"/>
    <property type="project" value="UniProtKB-KW"/>
</dbReference>
<dbReference type="GO" id="GO:0016491">
    <property type="term" value="F:oxidoreductase activity"/>
    <property type="evidence" value="ECO:0007669"/>
    <property type="project" value="InterPro"/>
</dbReference>
<dbReference type="PROSITE" id="PS00195">
    <property type="entry name" value="GLUTAREDOXIN_1"/>
    <property type="match status" value="1"/>
</dbReference>
<dbReference type="AlphaFoldDB" id="H0UMT6"/>
<gene>
    <name evidence="2" type="ORF">TheveDRAFT_0042</name>
</gene>
<proteinExistence type="predicted"/>
<evidence type="ECO:0000313" key="3">
    <source>
        <dbReference type="Proteomes" id="UP000005730"/>
    </source>
</evidence>
<feature type="domain" description="DSBA-like thioredoxin" evidence="1">
    <location>
        <begin position="3"/>
        <end position="168"/>
    </location>
</feature>
<keyword evidence="3" id="KW-1185">Reference proteome</keyword>
<dbReference type="eggNOG" id="COG2761">
    <property type="taxonomic scope" value="Bacteria"/>
</dbReference>
<dbReference type="Gene3D" id="3.40.30.10">
    <property type="entry name" value="Glutaredoxin"/>
    <property type="match status" value="1"/>
</dbReference>
<reference evidence="2 3" key="1">
    <citation type="submission" date="2011-10" db="EMBL/GenBank/DDBJ databases">
        <title>The Noncontiguous Finished genome of Thermanaerovibrio velox DSM 12556.</title>
        <authorList>
            <consortium name="US DOE Joint Genome Institute (JGI-PGF)"/>
            <person name="Lucas S."/>
            <person name="Copeland A."/>
            <person name="Lapidus A."/>
            <person name="Glavina del Rio T."/>
            <person name="Dalin E."/>
            <person name="Tice H."/>
            <person name="Bruce D."/>
            <person name="Goodwin L."/>
            <person name="Pitluck S."/>
            <person name="Peters L."/>
            <person name="Mikhailova N."/>
            <person name="Teshima H."/>
            <person name="Kyrpides N."/>
            <person name="Mavromatis K."/>
            <person name="Ivanova N."/>
            <person name="Markowitz V."/>
            <person name="Cheng J.-F."/>
            <person name="Hugenholtz P."/>
            <person name="Woyke T."/>
            <person name="Wu D."/>
            <person name="Spring S."/>
            <person name="Brambilla E.-M."/>
            <person name="Klenk H.-P."/>
            <person name="Eisen J.A."/>
        </authorList>
    </citation>
    <scope>NUCLEOTIDE SEQUENCE [LARGE SCALE GENOMIC DNA]</scope>
    <source>
        <strain evidence="2 3">DSM 12556</strain>
    </source>
</reference>
<protein>
    <submittedName>
        <fullName evidence="2">Putative dithiol-disulfide isomerase involved in polyketide biosynthesis</fullName>
    </submittedName>
</protein>
<dbReference type="RefSeq" id="WP_006582722.1">
    <property type="nucleotide sequence ID" value="NZ_CM001377.1"/>
</dbReference>
<dbReference type="InterPro" id="IPR011767">
    <property type="entry name" value="GLR_AS"/>
</dbReference>
<organism evidence="2 3">
    <name type="scientific">Thermanaerovibrio velox DSM 12556</name>
    <dbReference type="NCBI Taxonomy" id="926567"/>
    <lineage>
        <taxon>Bacteria</taxon>
        <taxon>Thermotogati</taxon>
        <taxon>Synergistota</taxon>
        <taxon>Synergistia</taxon>
        <taxon>Synergistales</taxon>
        <taxon>Synergistaceae</taxon>
        <taxon>Thermanaerovibrio</taxon>
    </lineage>
</organism>
<keyword evidence="2" id="KW-0413">Isomerase</keyword>
<dbReference type="SUPFAM" id="SSF52833">
    <property type="entry name" value="Thioredoxin-like"/>
    <property type="match status" value="1"/>
</dbReference>
<evidence type="ECO:0000259" key="1">
    <source>
        <dbReference type="Pfam" id="PF01323"/>
    </source>
</evidence>
<name>H0UMT6_9BACT</name>
<dbReference type="EMBL" id="CM001377">
    <property type="protein sequence ID" value="EHM09231.1"/>
    <property type="molecule type" value="Genomic_DNA"/>
</dbReference>
<dbReference type="InterPro" id="IPR036249">
    <property type="entry name" value="Thioredoxin-like_sf"/>
</dbReference>